<dbReference type="InterPro" id="IPR002734">
    <property type="entry name" value="RibDG_C"/>
</dbReference>
<dbReference type="STRING" id="1798382.A3D77_04190"/>
<dbReference type="SUPFAM" id="SSF53597">
    <property type="entry name" value="Dihydrofolate reductase-like"/>
    <property type="match status" value="1"/>
</dbReference>
<dbReference type="InterPro" id="IPR050765">
    <property type="entry name" value="Riboflavin_Biosynth_HTPR"/>
</dbReference>
<reference evidence="2 3" key="1">
    <citation type="journal article" date="2016" name="Nat. Commun.">
        <title>Thousands of microbial genomes shed light on interconnected biogeochemical processes in an aquifer system.</title>
        <authorList>
            <person name="Anantharaman K."/>
            <person name="Brown C.T."/>
            <person name="Hug L.A."/>
            <person name="Sharon I."/>
            <person name="Castelle C.J."/>
            <person name="Probst A.J."/>
            <person name="Thomas B.C."/>
            <person name="Singh A."/>
            <person name="Wilkins M.J."/>
            <person name="Karaoz U."/>
            <person name="Brodie E.L."/>
            <person name="Williams K.H."/>
            <person name="Hubbard S.S."/>
            <person name="Banfield J.F."/>
        </authorList>
    </citation>
    <scope>NUCLEOTIDE SEQUENCE [LARGE SCALE GENOMIC DNA]</scope>
</reference>
<gene>
    <name evidence="2" type="ORF">A3D77_04190</name>
</gene>
<proteinExistence type="predicted"/>
<dbReference type="PANTHER" id="PTHR38011">
    <property type="entry name" value="DIHYDROFOLATE REDUCTASE FAMILY PROTEIN (AFU_ORTHOLOGUE AFUA_8G06820)"/>
    <property type="match status" value="1"/>
</dbReference>
<dbReference type="PANTHER" id="PTHR38011:SF11">
    <property type="entry name" value="2,5-DIAMINO-6-RIBOSYLAMINO-4(3H)-PYRIMIDINONE 5'-PHOSPHATE REDUCTASE"/>
    <property type="match status" value="1"/>
</dbReference>
<dbReference type="Pfam" id="PF01872">
    <property type="entry name" value="RibD_C"/>
    <property type="match status" value="1"/>
</dbReference>
<evidence type="ECO:0000313" key="2">
    <source>
        <dbReference type="EMBL" id="OGG12688.1"/>
    </source>
</evidence>
<name>A0A1F5ZJM7_9BACT</name>
<feature type="domain" description="Bacterial bifunctional deaminase-reductase C-terminal" evidence="1">
    <location>
        <begin position="2"/>
        <end position="181"/>
    </location>
</feature>
<organism evidence="2 3">
    <name type="scientific">Candidatus Gottesmanbacteria bacterium RIFCSPHIGHO2_02_FULL_39_11</name>
    <dbReference type="NCBI Taxonomy" id="1798382"/>
    <lineage>
        <taxon>Bacteria</taxon>
        <taxon>Candidatus Gottesmaniibacteriota</taxon>
    </lineage>
</organism>
<sequence length="191" mass="21977">MRKIIVFNMVSLDGYFAGPKGDISWHNTDEEFGKFADEQTAMFGTQIYGRITYQAMASYWPTADAIKNDPVVAKLMNTTPKIVFSKTLKNVKETENWKNIKLFKNINPEEIKKLKIQKGRDIVVFGSGTIVQQFTNLGLIDEYWIMINPVVLGKGKLLFKNIKDKLNLKLLKTRTFKNGNILLYYKQANKK</sequence>
<accession>A0A1F5ZJM7</accession>
<dbReference type="GO" id="GO:0008703">
    <property type="term" value="F:5-amino-6-(5-phosphoribosylamino)uracil reductase activity"/>
    <property type="evidence" value="ECO:0007669"/>
    <property type="project" value="InterPro"/>
</dbReference>
<dbReference type="Gene3D" id="3.40.430.10">
    <property type="entry name" value="Dihydrofolate Reductase, subunit A"/>
    <property type="match status" value="1"/>
</dbReference>
<dbReference type="Proteomes" id="UP000176923">
    <property type="component" value="Unassembled WGS sequence"/>
</dbReference>
<evidence type="ECO:0000313" key="3">
    <source>
        <dbReference type="Proteomes" id="UP000176923"/>
    </source>
</evidence>
<evidence type="ECO:0000259" key="1">
    <source>
        <dbReference type="Pfam" id="PF01872"/>
    </source>
</evidence>
<comment type="caution">
    <text evidence="2">The sequence shown here is derived from an EMBL/GenBank/DDBJ whole genome shotgun (WGS) entry which is preliminary data.</text>
</comment>
<dbReference type="AlphaFoldDB" id="A0A1F5ZJM7"/>
<protein>
    <recommendedName>
        <fullName evidence="1">Bacterial bifunctional deaminase-reductase C-terminal domain-containing protein</fullName>
    </recommendedName>
</protein>
<dbReference type="EMBL" id="MFJL01000043">
    <property type="protein sequence ID" value="OGG12688.1"/>
    <property type="molecule type" value="Genomic_DNA"/>
</dbReference>
<dbReference type="InterPro" id="IPR024072">
    <property type="entry name" value="DHFR-like_dom_sf"/>
</dbReference>
<dbReference type="GO" id="GO:0009231">
    <property type="term" value="P:riboflavin biosynthetic process"/>
    <property type="evidence" value="ECO:0007669"/>
    <property type="project" value="InterPro"/>
</dbReference>